<dbReference type="PANTHER" id="PTHR24221:SF423">
    <property type="entry name" value="ABC TRANSPORTER"/>
    <property type="match status" value="1"/>
</dbReference>
<keyword evidence="4 5" id="KW-0472">Membrane</keyword>
<feature type="transmembrane region" description="Helical" evidence="5">
    <location>
        <begin position="66"/>
        <end position="87"/>
    </location>
</feature>
<evidence type="ECO:0000256" key="3">
    <source>
        <dbReference type="ARBA" id="ARBA00022989"/>
    </source>
</evidence>
<feature type="non-terminal residue" evidence="7">
    <location>
        <position position="247"/>
    </location>
</feature>
<protein>
    <submittedName>
        <fullName evidence="7">Heterodimeric efflux ABC transporter, permease/ATP-binding subunit 2</fullName>
    </submittedName>
</protein>
<dbReference type="Gene3D" id="1.20.1560.10">
    <property type="entry name" value="ABC transporter type 1, transmembrane domain"/>
    <property type="match status" value="1"/>
</dbReference>
<keyword evidence="2 5" id="KW-0812">Transmembrane</keyword>
<keyword evidence="7" id="KW-0547">Nucleotide-binding</keyword>
<organism evidence="7">
    <name type="scientific">uncultured Thermomicrobiales bacterium</name>
    <dbReference type="NCBI Taxonomy" id="1645740"/>
    <lineage>
        <taxon>Bacteria</taxon>
        <taxon>Pseudomonadati</taxon>
        <taxon>Thermomicrobiota</taxon>
        <taxon>Thermomicrobia</taxon>
        <taxon>Thermomicrobiales</taxon>
        <taxon>environmental samples</taxon>
    </lineage>
</organism>
<dbReference type="Pfam" id="PF00664">
    <property type="entry name" value="ABC_membrane"/>
    <property type="match status" value="1"/>
</dbReference>
<evidence type="ECO:0000256" key="2">
    <source>
        <dbReference type="ARBA" id="ARBA00022692"/>
    </source>
</evidence>
<keyword evidence="3 5" id="KW-1133">Transmembrane helix</keyword>
<feature type="transmembrane region" description="Helical" evidence="5">
    <location>
        <begin position="21"/>
        <end position="46"/>
    </location>
</feature>
<dbReference type="PANTHER" id="PTHR24221">
    <property type="entry name" value="ATP-BINDING CASSETTE SUB-FAMILY B"/>
    <property type="match status" value="1"/>
</dbReference>
<dbReference type="InterPro" id="IPR036640">
    <property type="entry name" value="ABC1_TM_sf"/>
</dbReference>
<name>A0A6J4UMQ2_9BACT</name>
<sequence length="247" mass="26887">MKPLPTWRYVAKMARTAPGLYLLHGTLWGVMNMSGLLPGLIARAFFDTLTGRAQLPVGAAGLLGTLVALAAGRAVFWLIAGFVEITLRFMMSGLVRRNLLRHILELPGAQALPFSIGETISRFRDDAYQAEDSVDWSDEIISQGLLALVAFLVLLQVNARMALVTFLPLLLVVVVARRASTALERYREASSQATSQVTGAIGDILAAVQMVQAAGAEERVVAHFRRLSERRRTTMLADRLATQGLDA</sequence>
<dbReference type="EMBL" id="CADCWM010000369">
    <property type="protein sequence ID" value="CAA9555312.1"/>
    <property type="molecule type" value="Genomic_DNA"/>
</dbReference>
<feature type="domain" description="ABC transmembrane type-1" evidence="6">
    <location>
        <begin position="30"/>
        <end position="247"/>
    </location>
</feature>
<dbReference type="AlphaFoldDB" id="A0A6J4UMQ2"/>
<dbReference type="SUPFAM" id="SSF90123">
    <property type="entry name" value="ABC transporter transmembrane region"/>
    <property type="match status" value="1"/>
</dbReference>
<evidence type="ECO:0000259" key="6">
    <source>
        <dbReference type="PROSITE" id="PS50929"/>
    </source>
</evidence>
<dbReference type="GO" id="GO:0140359">
    <property type="term" value="F:ABC-type transporter activity"/>
    <property type="evidence" value="ECO:0007669"/>
    <property type="project" value="InterPro"/>
</dbReference>
<keyword evidence="7" id="KW-0067">ATP-binding</keyword>
<evidence type="ECO:0000313" key="7">
    <source>
        <dbReference type="EMBL" id="CAA9555312.1"/>
    </source>
</evidence>
<dbReference type="InterPro" id="IPR039421">
    <property type="entry name" value="Type_1_exporter"/>
</dbReference>
<evidence type="ECO:0000256" key="1">
    <source>
        <dbReference type="ARBA" id="ARBA00004651"/>
    </source>
</evidence>
<evidence type="ECO:0000256" key="4">
    <source>
        <dbReference type="ARBA" id="ARBA00023136"/>
    </source>
</evidence>
<reference evidence="7" key="1">
    <citation type="submission" date="2020-02" db="EMBL/GenBank/DDBJ databases">
        <authorList>
            <person name="Meier V. D."/>
        </authorList>
    </citation>
    <scope>NUCLEOTIDE SEQUENCE</scope>
    <source>
        <strain evidence="7">AVDCRST_MAG88</strain>
    </source>
</reference>
<dbReference type="GO" id="GO:0005886">
    <property type="term" value="C:plasma membrane"/>
    <property type="evidence" value="ECO:0007669"/>
    <property type="project" value="UniProtKB-SubCell"/>
</dbReference>
<dbReference type="InterPro" id="IPR011527">
    <property type="entry name" value="ABC1_TM_dom"/>
</dbReference>
<dbReference type="PROSITE" id="PS50929">
    <property type="entry name" value="ABC_TM1F"/>
    <property type="match status" value="1"/>
</dbReference>
<accession>A0A6J4UMQ2</accession>
<comment type="subcellular location">
    <subcellularLocation>
        <location evidence="1">Cell membrane</location>
        <topology evidence="1">Multi-pass membrane protein</topology>
    </subcellularLocation>
</comment>
<gene>
    <name evidence="7" type="ORF">AVDCRST_MAG88-1062</name>
</gene>
<dbReference type="GO" id="GO:0005524">
    <property type="term" value="F:ATP binding"/>
    <property type="evidence" value="ECO:0007669"/>
    <property type="project" value="UniProtKB-KW"/>
</dbReference>
<proteinExistence type="predicted"/>
<evidence type="ECO:0000256" key="5">
    <source>
        <dbReference type="SAM" id="Phobius"/>
    </source>
</evidence>